<sequence length="741" mass="78678">MSTAALGRVVARQVHLERVLYGAAALGLTIAPNADPTGPVNLTVLGLGGAATALASVRAWRQAGTPDAHLLKTVMRALPAATAVAVDVTAMVTGGWHLDAAASAAWCLSMGWLAPFSRSGRLRHAQETLRQIEAAAPEEAPAPESRESDFERTLHAMWARAEIPGDTRLRRIDRHSPDGIDFSALVKAPDGRAVPRLDEVAVAAAFGVPEGAVTILGTAYGPGWAEIVVTPGAYKQAQNAGPSDESWWAKNIARANKAVPGSVLEYRQRDQARGVTHYVARMEDETEAPRVDIKKFCVAVGVSHEDLRVFGHVDRNRVHVMVCDVPPLAAVNHATRESVTPDERGFWRLGIAYDGSYVRGRVHRPEGIALGLIGGVSGSGKSQLIVLCVAADANAGLASWVATEAPDGKIALLASHVDRHGVGAVYIWRMLLAAVALMDIRGQMVWADGQRRDWSPGAPGCPYTPLTVYVDEFLAACRDEEYGERITALADLLSVKGRKYGIGLKIAGQDIKVDDGMTSTMRNQLKANSRPVILNMGDAAATRRAFDGIVKAEVVPDPLPGEYGGTQLTIEERIAGAESPEDALGVGGVGWIVVQGRPVLMRTLYVDLSGPDARTNLAALCPPATVQALTRHETEALEALDRLGDWYAPDESDDQEEDLDDEGEPRKRRKKKSTGTGTGSGSGAGGKRSSAPARATPSAKDQVALFLDMLPAASAEQAVDAVAGGDITPEDVLDAYEALTH</sequence>
<dbReference type="EMBL" id="PKLL01000033">
    <property type="protein sequence ID" value="RZE15433.1"/>
    <property type="molecule type" value="Genomic_DNA"/>
</dbReference>
<dbReference type="SUPFAM" id="SSF52540">
    <property type="entry name" value="P-loop containing nucleoside triphosphate hydrolases"/>
    <property type="match status" value="1"/>
</dbReference>
<proteinExistence type="predicted"/>
<protein>
    <submittedName>
        <fullName evidence="2">Uncharacterized protein</fullName>
    </submittedName>
</protein>
<feature type="region of interest" description="Disordered" evidence="1">
    <location>
        <begin position="646"/>
        <end position="699"/>
    </location>
</feature>
<reference evidence="2 3" key="1">
    <citation type="submission" date="2017-12" db="EMBL/GenBank/DDBJ databases">
        <title>Population genomics insights into the ecological differentiation and adaptive evolution in streptomycetes.</title>
        <authorList>
            <person name="Li Y."/>
            <person name="Huang Y."/>
        </authorList>
    </citation>
    <scope>NUCLEOTIDE SEQUENCE [LARGE SCALE GENOMIC DNA]</scope>
    <source>
        <strain evidence="2 3">NBRC 100770</strain>
    </source>
</reference>
<dbReference type="GeneID" id="97271814"/>
<dbReference type="Gene3D" id="3.40.50.300">
    <property type="entry name" value="P-loop containing nucleotide triphosphate hydrolases"/>
    <property type="match status" value="1"/>
</dbReference>
<dbReference type="Proteomes" id="UP000292693">
    <property type="component" value="Unassembled WGS sequence"/>
</dbReference>
<organism evidence="2 3">
    <name type="scientific">Streptomyces albidoflavus</name>
    <dbReference type="NCBI Taxonomy" id="1886"/>
    <lineage>
        <taxon>Bacteria</taxon>
        <taxon>Bacillati</taxon>
        <taxon>Actinomycetota</taxon>
        <taxon>Actinomycetes</taxon>
        <taxon>Kitasatosporales</taxon>
        <taxon>Streptomycetaceae</taxon>
        <taxon>Streptomyces</taxon>
        <taxon>Streptomyces albidoflavus group</taxon>
    </lineage>
</organism>
<dbReference type="InterPro" id="IPR027417">
    <property type="entry name" value="P-loop_NTPase"/>
</dbReference>
<evidence type="ECO:0000256" key="1">
    <source>
        <dbReference type="SAM" id="MobiDB-lite"/>
    </source>
</evidence>
<evidence type="ECO:0000313" key="3">
    <source>
        <dbReference type="Proteomes" id="UP000292693"/>
    </source>
</evidence>
<name>A0A8G1ZQV4_9ACTN</name>
<feature type="compositionally biased region" description="Gly residues" evidence="1">
    <location>
        <begin position="676"/>
        <end position="686"/>
    </location>
</feature>
<accession>A0A8G1ZQV4</accession>
<comment type="caution">
    <text evidence="2">The sequence shown here is derived from an EMBL/GenBank/DDBJ whole genome shotgun (WGS) entry which is preliminary data.</text>
</comment>
<gene>
    <name evidence="2" type="ORF">C0Q92_30735</name>
</gene>
<feature type="compositionally biased region" description="Acidic residues" evidence="1">
    <location>
        <begin position="648"/>
        <end position="663"/>
    </location>
</feature>
<feature type="compositionally biased region" description="Low complexity" evidence="1">
    <location>
        <begin position="687"/>
        <end position="699"/>
    </location>
</feature>
<evidence type="ECO:0000313" key="2">
    <source>
        <dbReference type="EMBL" id="RZE15433.1"/>
    </source>
</evidence>
<dbReference type="AlphaFoldDB" id="A0A8G1ZQV4"/>
<dbReference type="RefSeq" id="WP_129805977.1">
    <property type="nucleotide sequence ID" value="NZ_CP108648.1"/>
</dbReference>